<dbReference type="GO" id="GO:0015031">
    <property type="term" value="P:protein transport"/>
    <property type="evidence" value="ECO:0007669"/>
    <property type="project" value="UniProtKB-KW"/>
</dbReference>
<dbReference type="InterPro" id="IPR011992">
    <property type="entry name" value="EF-hand-dom_pair"/>
</dbReference>
<evidence type="ECO:0000256" key="4">
    <source>
        <dbReference type="ARBA" id="ARBA00022448"/>
    </source>
</evidence>
<dbReference type="AlphaFoldDB" id="A0A3M7QQN9"/>
<evidence type="ECO:0000256" key="8">
    <source>
        <dbReference type="ARBA" id="ARBA00022707"/>
    </source>
</evidence>
<dbReference type="Pfam" id="PF13499">
    <property type="entry name" value="EF-hand_7"/>
    <property type="match status" value="1"/>
</dbReference>
<dbReference type="SUPFAM" id="SSF47473">
    <property type="entry name" value="EF-hand"/>
    <property type="match status" value="1"/>
</dbReference>
<keyword evidence="8" id="KW-0519">Myristate</keyword>
<keyword evidence="4" id="KW-0813">Transport</keyword>
<evidence type="ECO:0000256" key="1">
    <source>
        <dbReference type="ARBA" id="ARBA00004123"/>
    </source>
</evidence>
<keyword evidence="13" id="KW-0472">Membrane</keyword>
<dbReference type="InterPro" id="IPR002048">
    <property type="entry name" value="EF_hand_dom"/>
</dbReference>
<evidence type="ECO:0000256" key="7">
    <source>
        <dbReference type="ARBA" id="ARBA00022553"/>
    </source>
</evidence>
<sequence length="194" mass="22444">MKAYTMGSNSSILLQKEEINAIAIETGFSPNQIKRLYNRFTALDKDKAGYLTRNDLLRIPELHVNPLCDRIIEVLIDDHGKDGKLNFRQFAQVFSTFRREKNENNNLNSKENKLKFLFGIYDRDKDNKINKSELLGILKMLVGSNIPEEQMNAIAERTITELDENGDLVITFEEFCDTLKKIDVDEKMSMKFLT</sequence>
<proteinExistence type="inferred from homology"/>
<dbReference type="PROSITE" id="PS00018">
    <property type="entry name" value="EF_HAND_1"/>
    <property type="match status" value="1"/>
</dbReference>
<dbReference type="STRING" id="10195.A0A3M7QQN9"/>
<dbReference type="OrthoDB" id="191686at2759"/>
<dbReference type="EMBL" id="REGN01005371">
    <property type="protein sequence ID" value="RNA13593.1"/>
    <property type="molecule type" value="Genomic_DNA"/>
</dbReference>
<evidence type="ECO:0000256" key="6">
    <source>
        <dbReference type="ARBA" id="ARBA00022490"/>
    </source>
</evidence>
<evidence type="ECO:0000313" key="18">
    <source>
        <dbReference type="EMBL" id="RNA13593.1"/>
    </source>
</evidence>
<keyword evidence="9" id="KW-0479">Metal-binding</keyword>
<feature type="domain" description="EF-hand" evidence="17">
    <location>
        <begin position="109"/>
        <end position="144"/>
    </location>
</feature>
<dbReference type="GO" id="GO:0005509">
    <property type="term" value="F:calcium ion binding"/>
    <property type="evidence" value="ECO:0007669"/>
    <property type="project" value="InterPro"/>
</dbReference>
<evidence type="ECO:0000256" key="2">
    <source>
        <dbReference type="ARBA" id="ARBA00004236"/>
    </source>
</evidence>
<feature type="domain" description="EF-hand" evidence="17">
    <location>
        <begin position="31"/>
        <end position="66"/>
    </location>
</feature>
<evidence type="ECO:0000256" key="10">
    <source>
        <dbReference type="ARBA" id="ARBA00022737"/>
    </source>
</evidence>
<dbReference type="PROSITE" id="PS50222">
    <property type="entry name" value="EF_HAND_2"/>
    <property type="match status" value="3"/>
</dbReference>
<keyword evidence="14" id="KW-0539">Nucleus</keyword>
<keyword evidence="11" id="KW-0106">Calcium</keyword>
<reference evidence="18 19" key="1">
    <citation type="journal article" date="2018" name="Sci. Rep.">
        <title>Genomic signatures of local adaptation to the degree of environmental predictability in rotifers.</title>
        <authorList>
            <person name="Franch-Gras L."/>
            <person name="Hahn C."/>
            <person name="Garcia-Roger E.M."/>
            <person name="Carmona M.J."/>
            <person name="Serra M."/>
            <person name="Gomez A."/>
        </authorList>
    </citation>
    <scope>NUCLEOTIDE SEQUENCE [LARGE SCALE GENOMIC DNA]</scope>
    <source>
        <strain evidence="18">HYR1</strain>
    </source>
</reference>
<dbReference type="CDD" id="cd00051">
    <property type="entry name" value="EFh"/>
    <property type="match status" value="1"/>
</dbReference>
<comment type="similarity">
    <text evidence="16">Belongs to the calcineurin regulatory subunit family. CHP subfamily.</text>
</comment>
<accession>A0A3M7QQN9</accession>
<dbReference type="GO" id="GO:0005634">
    <property type="term" value="C:nucleus"/>
    <property type="evidence" value="ECO:0007669"/>
    <property type="project" value="UniProtKB-SubCell"/>
</dbReference>
<evidence type="ECO:0000256" key="13">
    <source>
        <dbReference type="ARBA" id="ARBA00023136"/>
    </source>
</evidence>
<dbReference type="InterPro" id="IPR018247">
    <property type="entry name" value="EF_Hand_1_Ca_BS"/>
</dbReference>
<comment type="caution">
    <text evidence="18">The sequence shown here is derived from an EMBL/GenBank/DDBJ whole genome shotgun (WGS) entry which is preliminary data.</text>
</comment>
<comment type="subcellular location">
    <subcellularLocation>
        <location evidence="2">Cell membrane</location>
    </subcellularLocation>
    <subcellularLocation>
        <location evidence="3">Cytoplasm</location>
    </subcellularLocation>
    <subcellularLocation>
        <location evidence="1">Nucleus</location>
    </subcellularLocation>
</comment>
<evidence type="ECO:0000256" key="5">
    <source>
        <dbReference type="ARBA" id="ARBA00022475"/>
    </source>
</evidence>
<dbReference type="Gene3D" id="1.10.238.10">
    <property type="entry name" value="EF-hand"/>
    <property type="match status" value="1"/>
</dbReference>
<evidence type="ECO:0000256" key="15">
    <source>
        <dbReference type="ARBA" id="ARBA00023288"/>
    </source>
</evidence>
<protein>
    <submittedName>
        <fullName evidence="18">Calcineurin B homologous 1</fullName>
    </submittedName>
</protein>
<dbReference type="PANTHER" id="PTHR46002">
    <property type="entry name" value="EG:114D9.1 PROTEIN-RELATED"/>
    <property type="match status" value="1"/>
</dbReference>
<dbReference type="InterPro" id="IPR051875">
    <property type="entry name" value="Calcineurin_B_homologous"/>
</dbReference>
<evidence type="ECO:0000259" key="17">
    <source>
        <dbReference type="PROSITE" id="PS50222"/>
    </source>
</evidence>
<evidence type="ECO:0000256" key="9">
    <source>
        <dbReference type="ARBA" id="ARBA00022723"/>
    </source>
</evidence>
<keyword evidence="10" id="KW-0677">Repeat</keyword>
<evidence type="ECO:0000256" key="3">
    <source>
        <dbReference type="ARBA" id="ARBA00004496"/>
    </source>
</evidence>
<keyword evidence="6" id="KW-0963">Cytoplasm</keyword>
<keyword evidence="12" id="KW-0653">Protein transport</keyword>
<dbReference type="Proteomes" id="UP000276133">
    <property type="component" value="Unassembled WGS sequence"/>
</dbReference>
<keyword evidence="15" id="KW-0449">Lipoprotein</keyword>
<gene>
    <name evidence="18" type="ORF">BpHYR1_032172</name>
</gene>
<evidence type="ECO:0000256" key="16">
    <source>
        <dbReference type="ARBA" id="ARBA00038164"/>
    </source>
</evidence>
<evidence type="ECO:0000256" key="14">
    <source>
        <dbReference type="ARBA" id="ARBA00023242"/>
    </source>
</evidence>
<dbReference type="SMART" id="SM00054">
    <property type="entry name" value="EFh"/>
    <property type="match status" value="2"/>
</dbReference>
<name>A0A3M7QQN9_BRAPC</name>
<dbReference type="GO" id="GO:0005737">
    <property type="term" value="C:cytoplasm"/>
    <property type="evidence" value="ECO:0007669"/>
    <property type="project" value="UniProtKB-SubCell"/>
</dbReference>
<feature type="domain" description="EF-hand" evidence="17">
    <location>
        <begin position="150"/>
        <end position="185"/>
    </location>
</feature>
<evidence type="ECO:0000256" key="11">
    <source>
        <dbReference type="ARBA" id="ARBA00022837"/>
    </source>
</evidence>
<keyword evidence="7" id="KW-0597">Phosphoprotein</keyword>
<dbReference type="GO" id="GO:0005886">
    <property type="term" value="C:plasma membrane"/>
    <property type="evidence" value="ECO:0007669"/>
    <property type="project" value="UniProtKB-SubCell"/>
</dbReference>
<evidence type="ECO:0000256" key="12">
    <source>
        <dbReference type="ARBA" id="ARBA00022927"/>
    </source>
</evidence>
<keyword evidence="19" id="KW-1185">Reference proteome</keyword>
<keyword evidence="5" id="KW-1003">Cell membrane</keyword>
<evidence type="ECO:0000313" key="19">
    <source>
        <dbReference type="Proteomes" id="UP000276133"/>
    </source>
</evidence>
<organism evidence="18 19">
    <name type="scientific">Brachionus plicatilis</name>
    <name type="common">Marine rotifer</name>
    <name type="synonym">Brachionus muelleri</name>
    <dbReference type="NCBI Taxonomy" id="10195"/>
    <lineage>
        <taxon>Eukaryota</taxon>
        <taxon>Metazoa</taxon>
        <taxon>Spiralia</taxon>
        <taxon>Gnathifera</taxon>
        <taxon>Rotifera</taxon>
        <taxon>Eurotatoria</taxon>
        <taxon>Monogononta</taxon>
        <taxon>Pseudotrocha</taxon>
        <taxon>Ploima</taxon>
        <taxon>Brachionidae</taxon>
        <taxon>Brachionus</taxon>
    </lineage>
</organism>